<evidence type="ECO:0000313" key="1">
    <source>
        <dbReference type="EMBL" id="QHT00124.1"/>
    </source>
</evidence>
<dbReference type="PANTHER" id="PTHR32134:SF92">
    <property type="entry name" value="FNIP REPEAT-CONTAINING PROTEIN"/>
    <property type="match status" value="1"/>
</dbReference>
<reference evidence="1" key="1">
    <citation type="journal article" date="2020" name="Nature">
        <title>Giant virus diversity and host interactions through global metagenomics.</title>
        <authorList>
            <person name="Schulz F."/>
            <person name="Roux S."/>
            <person name="Paez-Espino D."/>
            <person name="Jungbluth S."/>
            <person name="Walsh D.A."/>
            <person name="Denef V.J."/>
            <person name="McMahon K.D."/>
            <person name="Konstantinidis K.T."/>
            <person name="Eloe-Fadrosh E.A."/>
            <person name="Kyrpides N.C."/>
            <person name="Woyke T."/>
        </authorList>
    </citation>
    <scope>NUCLEOTIDE SEQUENCE</scope>
    <source>
        <strain evidence="1">GVMAG-M-3300020192-26</strain>
    </source>
</reference>
<proteinExistence type="predicted"/>
<name>A0A6C0C9F9_9ZZZZ</name>
<dbReference type="EMBL" id="MN739352">
    <property type="protein sequence ID" value="QHT00124.1"/>
    <property type="molecule type" value="Genomic_DNA"/>
</dbReference>
<dbReference type="PANTHER" id="PTHR32134">
    <property type="entry name" value="FNIP REPEAT-CONTAINING PROTEIN"/>
    <property type="match status" value="1"/>
</dbReference>
<dbReference type="InterPro" id="IPR051251">
    <property type="entry name" value="STK_FNIP-Repeat"/>
</dbReference>
<evidence type="ECO:0008006" key="2">
    <source>
        <dbReference type="Google" id="ProtNLM"/>
    </source>
</evidence>
<protein>
    <recommendedName>
        <fullName evidence="2">F-box domain-containing protein</fullName>
    </recommendedName>
</protein>
<dbReference type="Pfam" id="PF05725">
    <property type="entry name" value="FNIP"/>
    <property type="match status" value="2"/>
</dbReference>
<sequence length="240" mass="27720">MLSLHIDLILLISQQLSDAEKIYLTMICKQIDPIKHKMMYKTNVDMKRIISLSYFDNFENIEMYAKFDIVPKCAKRIHLYTDSTDVPDFVTHVTFDDRFNSPIVRKIPTSVTHITFGNYFNRLIYRDIPSSVTHVMLGRSFIHFVSGSLPTSVTHLKIDPYFVYTSMRYFVPPSVTHLSFGPNFNLPINTLIPSFVTHLAFGEKFNHPIIDIPSSVVEIAISKNHTEYIHPDLLPKILII</sequence>
<organism evidence="1">
    <name type="scientific">viral metagenome</name>
    <dbReference type="NCBI Taxonomy" id="1070528"/>
    <lineage>
        <taxon>unclassified sequences</taxon>
        <taxon>metagenomes</taxon>
        <taxon>organismal metagenomes</taxon>
    </lineage>
</organism>
<dbReference type="InterPro" id="IPR008615">
    <property type="entry name" value="FNIP"/>
</dbReference>
<accession>A0A6C0C9F9</accession>
<dbReference type="AlphaFoldDB" id="A0A6C0C9F9"/>